<proteinExistence type="predicted"/>
<protein>
    <submittedName>
        <fullName evidence="1">Uncharacterized protein</fullName>
    </submittedName>
</protein>
<reference evidence="2" key="1">
    <citation type="submission" date="2018-12" db="EMBL/GenBank/DDBJ databases">
        <title>Tengunoibacter tsumagoiensis gen. nov., sp. nov., Dictyobacter kobayashii sp. nov., D. alpinus sp. nov., and D. joshuensis sp. nov. and description of Dictyobacteraceae fam. nov. within the order Ktedonobacterales isolated from Tengu-no-mugimeshi.</title>
        <authorList>
            <person name="Wang C.M."/>
            <person name="Zheng Y."/>
            <person name="Sakai Y."/>
            <person name="Toyoda A."/>
            <person name="Minakuchi Y."/>
            <person name="Abe K."/>
            <person name="Yokota A."/>
            <person name="Yabe S."/>
        </authorList>
    </citation>
    <scope>NUCLEOTIDE SEQUENCE [LARGE SCALE GENOMIC DNA]</scope>
    <source>
        <strain evidence="2">S-27</strain>
    </source>
</reference>
<organism evidence="1 2">
    <name type="scientific">Dictyobacter aurantiacus</name>
    <dbReference type="NCBI Taxonomy" id="1936993"/>
    <lineage>
        <taxon>Bacteria</taxon>
        <taxon>Bacillati</taxon>
        <taxon>Chloroflexota</taxon>
        <taxon>Ktedonobacteria</taxon>
        <taxon>Ktedonobacterales</taxon>
        <taxon>Dictyobacteraceae</taxon>
        <taxon>Dictyobacter</taxon>
    </lineage>
</organism>
<accession>A0A401ZGL5</accession>
<sequence length="54" mass="6237">MIYYFLVEGHVGGGQIFFGRHRPHRLYLFSHVYPLTTTNIEVKEASQSLPGQDE</sequence>
<name>A0A401ZGL5_9CHLR</name>
<dbReference type="AlphaFoldDB" id="A0A401ZGL5"/>
<dbReference type="EMBL" id="BIFQ01000001">
    <property type="protein sequence ID" value="GCE05986.1"/>
    <property type="molecule type" value="Genomic_DNA"/>
</dbReference>
<evidence type="ECO:0000313" key="2">
    <source>
        <dbReference type="Proteomes" id="UP000287224"/>
    </source>
</evidence>
<dbReference type="Proteomes" id="UP000287224">
    <property type="component" value="Unassembled WGS sequence"/>
</dbReference>
<evidence type="ECO:0000313" key="1">
    <source>
        <dbReference type="EMBL" id="GCE05986.1"/>
    </source>
</evidence>
<keyword evidence="2" id="KW-1185">Reference proteome</keyword>
<gene>
    <name evidence="1" type="ORF">KDAU_33150</name>
</gene>
<comment type="caution">
    <text evidence="1">The sequence shown here is derived from an EMBL/GenBank/DDBJ whole genome shotgun (WGS) entry which is preliminary data.</text>
</comment>